<dbReference type="Gene3D" id="3.40.50.10420">
    <property type="entry name" value="NagB/RpiA/CoA transferase-like"/>
    <property type="match status" value="1"/>
</dbReference>
<dbReference type="Proteomes" id="UP001219901">
    <property type="component" value="Chromosome"/>
</dbReference>
<dbReference type="Proteomes" id="UP001321249">
    <property type="component" value="Unassembled WGS sequence"/>
</dbReference>
<reference evidence="3" key="2">
    <citation type="journal article" date="2023" name="Nat. Commun.">
        <title>Cultivation of marine bacteria of the SAR202 clade.</title>
        <authorList>
            <person name="Lim Y."/>
            <person name="Seo J.H."/>
            <person name="Giovannoni S.J."/>
            <person name="Kang I."/>
            <person name="Cho J.C."/>
        </authorList>
    </citation>
    <scope>NUCLEOTIDE SEQUENCE</scope>
    <source>
        <strain evidence="3">JH1073</strain>
    </source>
</reference>
<organism evidence="3 4">
    <name type="scientific">Candidatus Lucifugimonas marina</name>
    <dbReference type="NCBI Taxonomy" id="3038979"/>
    <lineage>
        <taxon>Bacteria</taxon>
        <taxon>Bacillati</taxon>
        <taxon>Chloroflexota</taxon>
        <taxon>Dehalococcoidia</taxon>
        <taxon>SAR202 cluster</taxon>
        <taxon>Candidatus Lucifugimonadales</taxon>
        <taxon>Candidatus Lucifugimonadaceae</taxon>
        <taxon>Candidatus Lucifugimonas</taxon>
    </lineage>
</organism>
<feature type="domain" description="LUD" evidence="1">
    <location>
        <begin position="58"/>
        <end position="244"/>
    </location>
</feature>
<reference evidence="4" key="3">
    <citation type="submission" date="2023-06" db="EMBL/GenBank/DDBJ databases">
        <title>Pangenomics reveal diversification of enzyme families and niche specialization in globally abundant SAR202 bacteria.</title>
        <authorList>
            <person name="Saw J.H.W."/>
        </authorList>
    </citation>
    <scope>NUCLEOTIDE SEQUENCE [LARGE SCALE GENOMIC DNA]</scope>
    <source>
        <strain evidence="4">JH1073</strain>
    </source>
</reference>
<dbReference type="AlphaFoldDB" id="A0AAJ6CSM8"/>
<sequence length="247" mass="25571">MADRALFLSKVTAGLGRQKILSPTADSATAGFEDAAAAKSHADEAMVDANTRSVELVDQMAAMADTNGWKVHRASNPEDAADLIAGICEEKKATSVLRSTHDVLDQVGVDSAVTNTGATLGITQHEGENSSQLVDASKSAAFSADIGITGVDYAVAETGTVVLHPRAGLSRLVSLAPPTHIAVLRPGEVLDSLDELFAMERNDFMTGNLAGSMNLISGPSKTADIEGTTVTGIHGPLEVHLIILGEA</sequence>
<evidence type="ECO:0000313" key="5">
    <source>
        <dbReference type="Proteomes" id="UP001321249"/>
    </source>
</evidence>
<evidence type="ECO:0000259" key="1">
    <source>
        <dbReference type="Pfam" id="PF02589"/>
    </source>
</evidence>
<reference evidence="4 5" key="1">
    <citation type="submission" date="2019-11" db="EMBL/GenBank/DDBJ databases">
        <authorList>
            <person name="Cho J.-C."/>
        </authorList>
    </citation>
    <scope>NUCLEOTIDE SEQUENCE [LARGE SCALE GENOMIC DNA]</scope>
    <source>
        <strain evidence="3 4">JH1073</strain>
        <strain evidence="2 5">JH702</strain>
    </source>
</reference>
<dbReference type="PANTHER" id="PTHR43682:SF1">
    <property type="entry name" value="LACTATE UTILIZATION PROTEIN C"/>
    <property type="match status" value="1"/>
</dbReference>
<protein>
    <recommendedName>
        <fullName evidence="1">LUD domain-containing protein</fullName>
    </recommendedName>
</protein>
<dbReference type="InterPro" id="IPR024185">
    <property type="entry name" value="FTHF_cligase-like_sf"/>
</dbReference>
<gene>
    <name evidence="2" type="ORF">GKO46_02135</name>
    <name evidence="3" type="ORF">GKO48_07125</name>
</gene>
<proteinExistence type="predicted"/>
<evidence type="ECO:0000313" key="4">
    <source>
        <dbReference type="Proteomes" id="UP001219901"/>
    </source>
</evidence>
<accession>A0AAJ6CSM8</accession>
<evidence type="ECO:0000313" key="2">
    <source>
        <dbReference type="EMBL" id="MDG0865870.1"/>
    </source>
</evidence>
<dbReference type="Pfam" id="PF02589">
    <property type="entry name" value="LUD_dom"/>
    <property type="match status" value="1"/>
</dbReference>
<dbReference type="RefSeq" id="WP_342823053.1">
    <property type="nucleotide sequence ID" value="NZ_CP046146.1"/>
</dbReference>
<dbReference type="EMBL" id="CP046147">
    <property type="protein sequence ID" value="WFG39398.1"/>
    <property type="molecule type" value="Genomic_DNA"/>
</dbReference>
<dbReference type="InterPro" id="IPR037171">
    <property type="entry name" value="NagB/RpiA_transferase-like"/>
</dbReference>
<evidence type="ECO:0000313" key="3">
    <source>
        <dbReference type="EMBL" id="WFG39398.1"/>
    </source>
</evidence>
<dbReference type="SUPFAM" id="SSF100950">
    <property type="entry name" value="NagB/RpiA/CoA transferase-like"/>
    <property type="match status" value="1"/>
</dbReference>
<dbReference type="EMBL" id="WMBE01000001">
    <property type="protein sequence ID" value="MDG0865870.1"/>
    <property type="molecule type" value="Genomic_DNA"/>
</dbReference>
<keyword evidence="4" id="KW-1185">Reference proteome</keyword>
<dbReference type="PANTHER" id="PTHR43682">
    <property type="entry name" value="LACTATE UTILIZATION PROTEIN C"/>
    <property type="match status" value="1"/>
</dbReference>
<dbReference type="InterPro" id="IPR003741">
    <property type="entry name" value="LUD_dom"/>
</dbReference>
<name>A0AAJ6CSM8_9CHLR</name>